<name>K0RWA5_THAOC</name>
<dbReference type="AlphaFoldDB" id="K0RWA5"/>
<dbReference type="EMBL" id="AGNL01028932">
    <property type="protein sequence ID" value="EJK57245.1"/>
    <property type="molecule type" value="Genomic_DNA"/>
</dbReference>
<dbReference type="Proteomes" id="UP000266841">
    <property type="component" value="Unassembled WGS sequence"/>
</dbReference>
<sequence length="49" mass="5463">MLDEFNEVPTREMAIRVGLSDGANNLGSRFGLPIDFYGPNIKRNLLPTL</sequence>
<accession>K0RWA5</accession>
<evidence type="ECO:0000313" key="2">
    <source>
        <dbReference type="Proteomes" id="UP000266841"/>
    </source>
</evidence>
<evidence type="ECO:0000313" key="1">
    <source>
        <dbReference type="EMBL" id="EJK57245.1"/>
    </source>
</evidence>
<organism evidence="1 2">
    <name type="scientific">Thalassiosira oceanica</name>
    <name type="common">Marine diatom</name>
    <dbReference type="NCBI Taxonomy" id="159749"/>
    <lineage>
        <taxon>Eukaryota</taxon>
        <taxon>Sar</taxon>
        <taxon>Stramenopiles</taxon>
        <taxon>Ochrophyta</taxon>
        <taxon>Bacillariophyta</taxon>
        <taxon>Coscinodiscophyceae</taxon>
        <taxon>Thalassiosirophycidae</taxon>
        <taxon>Thalassiosirales</taxon>
        <taxon>Thalassiosiraceae</taxon>
        <taxon>Thalassiosira</taxon>
    </lineage>
</organism>
<proteinExistence type="predicted"/>
<gene>
    <name evidence="1" type="ORF">THAOC_22736</name>
</gene>
<feature type="non-terminal residue" evidence="1">
    <location>
        <position position="49"/>
    </location>
</feature>
<keyword evidence="2" id="KW-1185">Reference proteome</keyword>
<reference evidence="1 2" key="1">
    <citation type="journal article" date="2012" name="Genome Biol.">
        <title>Genome and low-iron response of an oceanic diatom adapted to chronic iron limitation.</title>
        <authorList>
            <person name="Lommer M."/>
            <person name="Specht M."/>
            <person name="Roy A.S."/>
            <person name="Kraemer L."/>
            <person name="Andreson R."/>
            <person name="Gutowska M.A."/>
            <person name="Wolf J."/>
            <person name="Bergner S.V."/>
            <person name="Schilhabel M.B."/>
            <person name="Klostermeier U.C."/>
            <person name="Beiko R.G."/>
            <person name="Rosenstiel P."/>
            <person name="Hippler M."/>
            <person name="Laroche J."/>
        </authorList>
    </citation>
    <scope>NUCLEOTIDE SEQUENCE [LARGE SCALE GENOMIC DNA]</scope>
    <source>
        <strain evidence="1 2">CCMP1005</strain>
    </source>
</reference>
<protein>
    <submittedName>
        <fullName evidence="1">Uncharacterized protein</fullName>
    </submittedName>
</protein>
<comment type="caution">
    <text evidence="1">The sequence shown here is derived from an EMBL/GenBank/DDBJ whole genome shotgun (WGS) entry which is preliminary data.</text>
</comment>